<feature type="transmembrane region" description="Helical" evidence="9">
    <location>
        <begin position="433"/>
        <end position="455"/>
    </location>
</feature>
<keyword evidence="2" id="KW-0813">Transport</keyword>
<evidence type="ECO:0000256" key="8">
    <source>
        <dbReference type="ARBA" id="ARBA00038435"/>
    </source>
</evidence>
<dbReference type="KEGG" id="pfuw:KF707C_17580"/>
<dbReference type="InterPro" id="IPR004770">
    <property type="entry name" value="Na/H_antiport_NhaC"/>
</dbReference>
<dbReference type="AlphaFoldDB" id="A0AAD1BYL1"/>
<evidence type="ECO:0000256" key="7">
    <source>
        <dbReference type="ARBA" id="ARBA00023136"/>
    </source>
</evidence>
<evidence type="ECO:0000256" key="1">
    <source>
        <dbReference type="ARBA" id="ARBA00004651"/>
    </source>
</evidence>
<keyword evidence="7 9" id="KW-0472">Membrane</keyword>
<sequence>MGTRTMKLRSFSALDSILVAAVLLTLIAGSLSLFDDPMSGPLQLALILVGCFGALIGIKNGLRWQELEDEIVRINAKTVAPIFIFLSIGILIGAFILSGTVPTLLHMGLSLLSPAFFYPAACLICAIVSLCIGSSWTTVATMGVGLMGTAHGFGLSPEITAGAVVAGAYFGDKMSPLSDTTNLAPAVAGAQLFDHIRHMAWVSVPSLLIALTLFSVLALNTDVSDGSVSDVEHIKAELAASFSVAWYNLIPMFALLAMSVRKVPAFPAIILSSALACVFAMLFQGAAIERFMAGSGLTGAMLVVKALWTVMATGFVSQTGHEVVDALFSRGGMASMVFMAFLVFCSMMMTAVLERIGFIRFVLGLIVRGVHSVGALIGATLATSLGVNVLTGDQYLSLVLPGQMWKEEYRRRGLAAVNLSRTLEDAGTVTSALIPWNACGVYMAATLGVATLSYLPFAFFNWINPLIALIFGIFCIRILPLEADPAERPESLPGRDEALPGTA</sequence>
<evidence type="ECO:0000256" key="9">
    <source>
        <dbReference type="SAM" id="Phobius"/>
    </source>
</evidence>
<gene>
    <name evidence="11" type="ORF">KF707C_17580</name>
</gene>
<evidence type="ECO:0000256" key="4">
    <source>
        <dbReference type="ARBA" id="ARBA00022475"/>
    </source>
</evidence>
<name>A0AAD1BYL1_METFU</name>
<dbReference type="InterPro" id="IPR018461">
    <property type="entry name" value="Na/H_Antiport_NhaC-like_C"/>
</dbReference>
<dbReference type="GO" id="GO:0005886">
    <property type="term" value="C:plasma membrane"/>
    <property type="evidence" value="ECO:0007669"/>
    <property type="project" value="UniProtKB-SubCell"/>
</dbReference>
<feature type="transmembrane region" description="Helical" evidence="9">
    <location>
        <begin position="152"/>
        <end position="170"/>
    </location>
</feature>
<dbReference type="Proteomes" id="UP000218554">
    <property type="component" value="Chromosome"/>
</dbReference>
<keyword evidence="3" id="KW-0050">Antiport</keyword>
<evidence type="ECO:0000256" key="5">
    <source>
        <dbReference type="ARBA" id="ARBA00022692"/>
    </source>
</evidence>
<feature type="transmembrane region" description="Helical" evidence="9">
    <location>
        <begin position="117"/>
        <end position="140"/>
    </location>
</feature>
<evidence type="ECO:0000256" key="6">
    <source>
        <dbReference type="ARBA" id="ARBA00022989"/>
    </source>
</evidence>
<evidence type="ECO:0000256" key="2">
    <source>
        <dbReference type="ARBA" id="ARBA00022448"/>
    </source>
</evidence>
<accession>A0AAD1BYL1</accession>
<feature type="transmembrane region" description="Helical" evidence="9">
    <location>
        <begin position="40"/>
        <end position="58"/>
    </location>
</feature>
<keyword evidence="6 9" id="KW-1133">Transmembrane helix</keyword>
<dbReference type="NCBIfam" id="TIGR00931">
    <property type="entry name" value="antiport_nhaC"/>
    <property type="match status" value="1"/>
</dbReference>
<keyword evidence="5 9" id="KW-0812">Transmembrane</keyword>
<comment type="subcellular location">
    <subcellularLocation>
        <location evidence="1">Cell membrane</location>
        <topology evidence="1">Multi-pass membrane protein</topology>
    </subcellularLocation>
</comment>
<feature type="transmembrane region" description="Helical" evidence="9">
    <location>
        <begin position="239"/>
        <end position="259"/>
    </location>
</feature>
<feature type="transmembrane region" description="Helical" evidence="9">
    <location>
        <begin position="295"/>
        <end position="316"/>
    </location>
</feature>
<proteinExistence type="inferred from homology"/>
<keyword evidence="12" id="KW-1185">Reference proteome</keyword>
<evidence type="ECO:0000256" key="3">
    <source>
        <dbReference type="ARBA" id="ARBA00022449"/>
    </source>
</evidence>
<dbReference type="EMBL" id="AP014862">
    <property type="protein sequence ID" value="BAU73446.1"/>
    <property type="molecule type" value="Genomic_DNA"/>
</dbReference>
<evidence type="ECO:0000259" key="10">
    <source>
        <dbReference type="Pfam" id="PF03553"/>
    </source>
</evidence>
<dbReference type="PANTHER" id="PTHR33451:SF3">
    <property type="entry name" value="MALATE-2H(+)_NA(+)-LACTATE ANTIPORTER"/>
    <property type="match status" value="1"/>
</dbReference>
<dbReference type="PANTHER" id="PTHR33451">
    <property type="entry name" value="MALATE-2H(+)/NA(+)-LACTATE ANTIPORTER"/>
    <property type="match status" value="1"/>
</dbReference>
<dbReference type="Pfam" id="PF03553">
    <property type="entry name" value="Na_H_antiporter"/>
    <property type="match status" value="1"/>
</dbReference>
<feature type="transmembrane region" description="Helical" evidence="9">
    <location>
        <begin position="199"/>
        <end position="219"/>
    </location>
</feature>
<feature type="transmembrane region" description="Helical" evidence="9">
    <location>
        <begin position="462"/>
        <end position="479"/>
    </location>
</feature>
<reference evidence="11 12" key="2">
    <citation type="journal article" date="2017" name="Int. J. Syst. Evol. Microbiol.">
        <title>Pseudomonas furukawaii sp. nov., a polychlorinated biphenyl-degrading bacterium isolated from biphenyl-contaminated soil in Japan.</title>
        <authorList>
            <person name="Kimura N."/>
            <person name="Watanabe T."/>
            <person name="Suenaga H."/>
            <person name="Fujihara H."/>
            <person name="Futagami T."/>
            <person name="Goto M."/>
            <person name="Hanada S."/>
            <person name="Hirose J."/>
        </authorList>
    </citation>
    <scope>NUCLEOTIDE SEQUENCE [LARGE SCALE GENOMIC DNA]</scope>
    <source>
        <strain evidence="12">DSM 10086 / NBRC 110670 / KF707</strain>
    </source>
</reference>
<organism evidence="11 12">
    <name type="scientific">Metapseudomonas furukawaii</name>
    <name type="common">Pseudomonas furukawaii</name>
    <dbReference type="NCBI Taxonomy" id="1149133"/>
    <lineage>
        <taxon>Bacteria</taxon>
        <taxon>Pseudomonadati</taxon>
        <taxon>Pseudomonadota</taxon>
        <taxon>Gammaproteobacteria</taxon>
        <taxon>Pseudomonadales</taxon>
        <taxon>Pseudomonadaceae</taxon>
        <taxon>Metapseudomonas</taxon>
    </lineage>
</organism>
<feature type="transmembrane region" description="Helical" evidence="9">
    <location>
        <begin position="336"/>
        <end position="353"/>
    </location>
</feature>
<evidence type="ECO:0000313" key="12">
    <source>
        <dbReference type="Proteomes" id="UP000218554"/>
    </source>
</evidence>
<feature type="transmembrane region" description="Helical" evidence="9">
    <location>
        <begin position="265"/>
        <end position="283"/>
    </location>
</feature>
<feature type="transmembrane region" description="Helical" evidence="9">
    <location>
        <begin position="79"/>
        <end position="97"/>
    </location>
</feature>
<dbReference type="GO" id="GO:0015297">
    <property type="term" value="F:antiporter activity"/>
    <property type="evidence" value="ECO:0007669"/>
    <property type="project" value="UniProtKB-KW"/>
</dbReference>
<protein>
    <submittedName>
        <fullName evidence="11">Na+/H+ antiporter NhaC</fullName>
    </submittedName>
</protein>
<feature type="transmembrane region" description="Helical" evidence="9">
    <location>
        <begin position="12"/>
        <end position="34"/>
    </location>
</feature>
<feature type="transmembrane region" description="Helical" evidence="9">
    <location>
        <begin position="365"/>
        <end position="390"/>
    </location>
</feature>
<feature type="domain" description="Na+/H+ antiporter NhaC-like C-terminal" evidence="10">
    <location>
        <begin position="167"/>
        <end position="474"/>
    </location>
</feature>
<reference evidence="12" key="1">
    <citation type="submission" date="2015-05" db="EMBL/GenBank/DDBJ databases">
        <title>Draft genome sequencing of a biphenyl-degrading bacterium, Pseudomonas balearica KF707 (=NBRC110670).</title>
        <authorList>
            <person name="Kimura N."/>
            <person name="Hirose J."/>
            <person name="Watanabe T."/>
            <person name="Suenaga H."/>
            <person name="Fujihara H."/>
            <person name="Noguchi M."/>
            <person name="Hashimoto M."/>
            <person name="Shimodaira J."/>
            <person name="Tsuchikane K."/>
            <person name="Hosoyama A."/>
            <person name="Yamazoe A."/>
            <person name="Fujita N."/>
            <person name="Furukawa K."/>
        </authorList>
    </citation>
    <scope>NUCLEOTIDE SEQUENCE [LARGE SCALE GENOMIC DNA]</scope>
    <source>
        <strain evidence="12">DSM 10086 / NBRC 110670 / KF707</strain>
    </source>
</reference>
<comment type="similarity">
    <text evidence="8">Belongs to the NhaC Na(+)/H(+) (TC 2.A.35) antiporter family.</text>
</comment>
<evidence type="ECO:0000313" key="11">
    <source>
        <dbReference type="EMBL" id="BAU73446.1"/>
    </source>
</evidence>
<keyword evidence="4" id="KW-1003">Cell membrane</keyword>
<dbReference type="InterPro" id="IPR052180">
    <property type="entry name" value="NhaC_Na-H+_Antiporter"/>
</dbReference>